<feature type="signal peptide" evidence="2">
    <location>
        <begin position="1"/>
        <end position="20"/>
    </location>
</feature>
<evidence type="ECO:0000256" key="2">
    <source>
        <dbReference type="SAM" id="SignalP"/>
    </source>
</evidence>
<organism evidence="3 4">
    <name type="scientific">Candidatus Blautia pullicola</name>
    <dbReference type="NCBI Taxonomy" id="2838498"/>
    <lineage>
        <taxon>Bacteria</taxon>
        <taxon>Bacillati</taxon>
        <taxon>Bacillota</taxon>
        <taxon>Clostridia</taxon>
        <taxon>Lachnospirales</taxon>
        <taxon>Lachnospiraceae</taxon>
        <taxon>Blautia</taxon>
    </lineage>
</organism>
<dbReference type="Proteomes" id="UP000824056">
    <property type="component" value="Unassembled WGS sequence"/>
</dbReference>
<dbReference type="EMBL" id="DXBG01000072">
    <property type="protein sequence ID" value="HIZ64876.1"/>
    <property type="molecule type" value="Genomic_DNA"/>
</dbReference>
<protein>
    <submittedName>
        <fullName evidence="3">Uncharacterized protein</fullName>
    </submittedName>
</protein>
<gene>
    <name evidence="3" type="ORF">H9809_03090</name>
</gene>
<feature type="region of interest" description="Disordered" evidence="1">
    <location>
        <begin position="22"/>
        <end position="49"/>
    </location>
</feature>
<evidence type="ECO:0000256" key="1">
    <source>
        <dbReference type="SAM" id="MobiDB-lite"/>
    </source>
</evidence>
<accession>A0A9D2FQM2</accession>
<comment type="caution">
    <text evidence="3">The sequence shown here is derived from an EMBL/GenBank/DDBJ whole genome shotgun (WGS) entry which is preliminary data.</text>
</comment>
<proteinExistence type="predicted"/>
<reference evidence="3" key="2">
    <citation type="submission" date="2021-04" db="EMBL/GenBank/DDBJ databases">
        <authorList>
            <person name="Gilroy R."/>
        </authorList>
    </citation>
    <scope>NUCLEOTIDE SEQUENCE</scope>
    <source>
        <strain evidence="3">1068</strain>
    </source>
</reference>
<reference evidence="3" key="1">
    <citation type="journal article" date="2021" name="PeerJ">
        <title>Extensive microbial diversity within the chicken gut microbiome revealed by metagenomics and culture.</title>
        <authorList>
            <person name="Gilroy R."/>
            <person name="Ravi A."/>
            <person name="Getino M."/>
            <person name="Pursley I."/>
            <person name="Horton D.L."/>
            <person name="Alikhan N.F."/>
            <person name="Baker D."/>
            <person name="Gharbi K."/>
            <person name="Hall N."/>
            <person name="Watson M."/>
            <person name="Adriaenssens E.M."/>
            <person name="Foster-Nyarko E."/>
            <person name="Jarju S."/>
            <person name="Secka A."/>
            <person name="Antonio M."/>
            <person name="Oren A."/>
            <person name="Chaudhuri R.R."/>
            <person name="La Ragione R."/>
            <person name="Hildebrand F."/>
            <person name="Pallen M.J."/>
        </authorList>
    </citation>
    <scope>NUCLEOTIDE SEQUENCE</scope>
    <source>
        <strain evidence="3">1068</strain>
    </source>
</reference>
<feature type="compositionally biased region" description="Basic and acidic residues" evidence="1">
    <location>
        <begin position="22"/>
        <end position="37"/>
    </location>
</feature>
<dbReference type="PROSITE" id="PS51257">
    <property type="entry name" value="PROKAR_LIPOPROTEIN"/>
    <property type="match status" value="1"/>
</dbReference>
<dbReference type="AlphaFoldDB" id="A0A9D2FQM2"/>
<keyword evidence="2" id="KW-0732">Signal</keyword>
<sequence length="378" mass="43097">MKRKLLLFTCLMVLSFTGCNDSDKNNQEMEDTKPIEKEDVDDSETAQVTTDTEQTIEVSDYFQEPSKIIELLDMEKAEPWQFPEGDSYAKDGFKLELYDNLFSFKNEAADSITLYGIKVGDTIEDAVKTAEDSGWKSYYTNDDEYTFLSLIDNKPYLLSLGYSGDGTVAFWYVNNWPQGDGIDEVLNGEQSIEDASSQSWKQLYIDYINGHNQFLSSKLININGDDIPELYIDYGVTAYGSVICSYADGRLIEQYLYVAGLSYIEGENLFRDTGGHMDVYYDKIYTIQDGQFVLLYSGNYGAENNADRQLDESGRLIYNYYWNGSQVSSEEEYMNLLNQVYNTDMAVSPYDGAEYSDGRYIGNGLCNYDEIIEAINNY</sequence>
<evidence type="ECO:0000313" key="3">
    <source>
        <dbReference type="EMBL" id="HIZ64876.1"/>
    </source>
</evidence>
<name>A0A9D2FQM2_9FIRM</name>
<feature type="chain" id="PRO_5039240626" evidence="2">
    <location>
        <begin position="21"/>
        <end position="378"/>
    </location>
</feature>
<evidence type="ECO:0000313" key="4">
    <source>
        <dbReference type="Proteomes" id="UP000824056"/>
    </source>
</evidence>